<dbReference type="Gene3D" id="3.40.30.10">
    <property type="entry name" value="Glutaredoxin"/>
    <property type="match status" value="1"/>
</dbReference>
<dbReference type="EMBL" id="JXQQ01000136">
    <property type="protein sequence ID" value="KIQ16143.1"/>
    <property type="molecule type" value="Genomic_DNA"/>
</dbReference>
<dbReference type="SUPFAM" id="SSF52833">
    <property type="entry name" value="Thioredoxin-like"/>
    <property type="match status" value="1"/>
</dbReference>
<dbReference type="AlphaFoldDB" id="A0A0D0KHV5"/>
<comment type="caution">
    <text evidence="3">The sequence shown here is derived from an EMBL/GenBank/DDBJ whole genome shotgun (WGS) entry which is preliminary data.</text>
</comment>
<proteinExistence type="predicted"/>
<accession>A0A0D0KHV5</accession>
<reference evidence="3 4" key="1">
    <citation type="submission" date="2014-12" db="EMBL/GenBank/DDBJ databases">
        <title>16Stimator: statistical estimation of ribosomal gene copy numbers from draft genome assemblies.</title>
        <authorList>
            <person name="Perisin M.A."/>
            <person name="Vetter M."/>
            <person name="Gilbert J.A."/>
            <person name="Bergelson J."/>
        </authorList>
    </citation>
    <scope>NUCLEOTIDE SEQUENCE [LARGE SCALE GENOMIC DNA]</scope>
    <source>
        <strain evidence="3 4">MEDvA23</strain>
    </source>
</reference>
<dbReference type="Proteomes" id="UP000032067">
    <property type="component" value="Unassembled WGS sequence"/>
</dbReference>
<organism evidence="3 4">
    <name type="scientific">Variovorax paradoxus</name>
    <dbReference type="NCBI Taxonomy" id="34073"/>
    <lineage>
        <taxon>Bacteria</taxon>
        <taxon>Pseudomonadati</taxon>
        <taxon>Pseudomonadota</taxon>
        <taxon>Betaproteobacteria</taxon>
        <taxon>Burkholderiales</taxon>
        <taxon>Comamonadaceae</taxon>
        <taxon>Variovorax</taxon>
    </lineage>
</organism>
<dbReference type="InterPro" id="IPR036249">
    <property type="entry name" value="Thioredoxin-like_sf"/>
</dbReference>
<keyword evidence="2 3" id="KW-0812">Transmembrane</keyword>
<sequence>MSAASDEPLGLTVHSMPSPSQALDGSEGRRTVVGRWKMIAVLLMCAAPVIASYFTYYVIRPEGRSVYGELINPQRELPKMTATDRNGAPVDVATLKGQWLLVAVADAACDALCEQQLYLQRQLRESLGREKDRMDRVWLVSDAAPVPERLNNGLHGATVLRVPADELARWLAPVSGHSLAEHLYVVDPMGNWMMRFPARMDAAGASRAKRDIDRLLRASSSWDEPGR</sequence>
<protein>
    <submittedName>
        <fullName evidence="3">Transmembrane protein</fullName>
    </submittedName>
</protein>
<evidence type="ECO:0000313" key="3">
    <source>
        <dbReference type="EMBL" id="KIQ16143.1"/>
    </source>
</evidence>
<evidence type="ECO:0000313" key="4">
    <source>
        <dbReference type="Proteomes" id="UP000032067"/>
    </source>
</evidence>
<feature type="region of interest" description="Disordered" evidence="1">
    <location>
        <begin position="1"/>
        <end position="26"/>
    </location>
</feature>
<keyword evidence="2" id="KW-0472">Membrane</keyword>
<dbReference type="OrthoDB" id="9180342at2"/>
<gene>
    <name evidence="3" type="ORF">RT97_31585</name>
</gene>
<feature type="transmembrane region" description="Helical" evidence="2">
    <location>
        <begin position="39"/>
        <end position="59"/>
    </location>
</feature>
<evidence type="ECO:0000256" key="1">
    <source>
        <dbReference type="SAM" id="MobiDB-lite"/>
    </source>
</evidence>
<dbReference type="RefSeq" id="WP_042582812.1">
    <property type="nucleotide sequence ID" value="NZ_JXQQ01000136.1"/>
</dbReference>
<evidence type="ECO:0000256" key="2">
    <source>
        <dbReference type="SAM" id="Phobius"/>
    </source>
</evidence>
<name>A0A0D0KHV5_VARPD</name>
<keyword evidence="2" id="KW-1133">Transmembrane helix</keyword>